<evidence type="ECO:0000256" key="4">
    <source>
        <dbReference type="ARBA" id="ARBA00023034"/>
    </source>
</evidence>
<dbReference type="GO" id="GO:0042147">
    <property type="term" value="P:retrograde transport, endosome to Golgi"/>
    <property type="evidence" value="ECO:0007669"/>
    <property type="project" value="InterPro"/>
</dbReference>
<gene>
    <name evidence="9" type="ORF">DERF_003413</name>
    <name evidence="8" type="ORF">HUG17_5368</name>
</gene>
<dbReference type="InterPro" id="IPR035969">
    <property type="entry name" value="Rab-GAP_TBC_sf"/>
</dbReference>
<dbReference type="Pfam" id="PF00566">
    <property type="entry name" value="RabGAP-TBC"/>
    <property type="match status" value="1"/>
</dbReference>
<dbReference type="Pfam" id="PF19430">
    <property type="entry name" value="TBC1D23_C"/>
    <property type="match status" value="1"/>
</dbReference>
<evidence type="ECO:0000256" key="5">
    <source>
        <dbReference type="SAM" id="MobiDB-lite"/>
    </source>
</evidence>
<dbReference type="InterPro" id="IPR045799">
    <property type="entry name" value="TBC1D23_C"/>
</dbReference>
<evidence type="ECO:0000256" key="1">
    <source>
        <dbReference type="ARBA" id="ARBA00004601"/>
    </source>
</evidence>
<dbReference type="SMART" id="SM00164">
    <property type="entry name" value="TBC"/>
    <property type="match status" value="1"/>
</dbReference>
<dbReference type="Gene3D" id="1.10.472.80">
    <property type="entry name" value="Ypt/Rab-GAP domain of gyp1p, domain 3"/>
    <property type="match status" value="1"/>
</dbReference>
<dbReference type="EMBL" id="SDOV01000004">
    <property type="protein sequence ID" value="KAH7642323.1"/>
    <property type="molecule type" value="Genomic_DNA"/>
</dbReference>
<dbReference type="PROSITE" id="PS50206">
    <property type="entry name" value="RHODANESE_3"/>
    <property type="match status" value="1"/>
</dbReference>
<comment type="subcellular location">
    <subcellularLocation>
        <location evidence="1">Golgi apparatus</location>
        <location evidence="1">trans-Golgi network</location>
    </subcellularLocation>
</comment>
<evidence type="ECO:0000259" key="7">
    <source>
        <dbReference type="PROSITE" id="PS50206"/>
    </source>
</evidence>
<evidence type="ECO:0000313" key="10">
    <source>
        <dbReference type="Proteomes" id="UP000790347"/>
    </source>
</evidence>
<dbReference type="GO" id="GO:0005802">
    <property type="term" value="C:trans-Golgi network"/>
    <property type="evidence" value="ECO:0007669"/>
    <property type="project" value="TreeGrafter"/>
</dbReference>
<sequence>MNDQVTSSDETTTEESPEKDKNTDKDGWILELETALLSDCDINVIRKMSNQQSIPNNLRYEFWQVCLGIKGRVKILEDIFDLPEQNLIRNDCQKLVERLNNSSSEKLSILSDLESIITNFSRLYHCPYTSKNGWIDLLETLIHLNVKRNELFKIFESIELRYITKYYNCSKEDSKDSESMYMQPFHLLRLFLLYHDPELCNYFDTIKLTPEQFASTWFRSLFCLDVCNPNVSLNLLDAYFTYSDSFMIFYLSLVMIINIKDDLKMKNDKTEIINILSTIPSSITESDIKDMFFIAEQHFLDKTPLSVKEFQKLLFQVYSQADIYDDLCHIEDLSNLLCLPISIQELLNSCQNENNLRYFVVDCRSPDQYNNGHLLTAFHLDCSLMLNDPSVFATAVQALLASQKQAIEANAIAGGEHLCFIGSGLEDTDGYIHMVISSFLQKHHKYVSFLYGGFEALHKTITEKHLDHLLVDHNIKNCLCCMAQKSIRSIQNDHSSSSSSSDSKFTKDVDHLTSVFFQKFSTAVKPKISEMKEKLVEYVVNPNQKPVIKHVSSENLGKRYKGSKFSLDDTNTDLDEDSIDVNADDELSEINIEEWKKQQDLIGCFECSKINSDNTRIPGYLAVTKTNIYFFKHSKNREGYGQILVQRPLEMIFQITSKRKCPEIITFKYGHSNSGGNESVLIAKDSLILVEPFEVIRLIKQQVVNLLDQNHLNSNQRDSPKE</sequence>
<dbReference type="PANTHER" id="PTHR13297:SF5">
    <property type="entry name" value="TBC1 DOMAIN FAMILY MEMBER 23"/>
    <property type="match status" value="1"/>
</dbReference>
<evidence type="ECO:0000259" key="6">
    <source>
        <dbReference type="PROSITE" id="PS50086"/>
    </source>
</evidence>
<feature type="region of interest" description="Disordered" evidence="5">
    <location>
        <begin position="1"/>
        <end position="24"/>
    </location>
</feature>
<reference evidence="8" key="3">
    <citation type="journal article" date="2021" name="World Allergy Organ. J.">
        <title>Chromosome-level assembly of Dermatophagoides farinae genome and transcriptome reveals two novel allergens Der f 37 and Der f 39.</title>
        <authorList>
            <person name="Chen J."/>
            <person name="Cai Z."/>
            <person name="Fan D."/>
            <person name="Hu J."/>
            <person name="Hou Y."/>
            <person name="He Y."/>
            <person name="Zhang Z."/>
            <person name="Zhao Z."/>
            <person name="Gao P."/>
            <person name="Hu W."/>
            <person name="Sun J."/>
            <person name="Li J."/>
            <person name="Ji K."/>
        </authorList>
    </citation>
    <scope>NUCLEOTIDE SEQUENCE</scope>
    <source>
        <strain evidence="8">JKM2019</strain>
    </source>
</reference>
<dbReference type="GO" id="GO:0099041">
    <property type="term" value="P:vesicle tethering to Golgi"/>
    <property type="evidence" value="ECO:0007669"/>
    <property type="project" value="TreeGrafter"/>
</dbReference>
<dbReference type="OrthoDB" id="73307at2759"/>
<dbReference type="PANTHER" id="PTHR13297">
    <property type="entry name" value="TBC1 DOMAIN FAMILY MEMBER 23-RELATED"/>
    <property type="match status" value="1"/>
</dbReference>
<reference evidence="9" key="4">
    <citation type="journal article" date="2022" name="Res Sq">
        <title>Comparative Genomics Reveals Insights into the Divergent Evolution of Astigmatic Mites and Household Pest Adaptations.</title>
        <authorList>
            <person name="Xiong Q."/>
            <person name="Wan A.T.-Y."/>
            <person name="Liu X.-Y."/>
            <person name="Fung C.S.-H."/>
            <person name="Xiao X."/>
            <person name="Malainual N."/>
            <person name="Hou J."/>
            <person name="Wang L."/>
            <person name="Wang M."/>
            <person name="Yang K."/>
            <person name="Cui Y."/>
            <person name="Leung E."/>
            <person name="Nong W."/>
            <person name="Shin S.-K."/>
            <person name="Au S."/>
            <person name="Jeong K.Y."/>
            <person name="Chew F.T."/>
            <person name="Hui J."/>
            <person name="Leung T.F."/>
            <person name="Tungtrongchitr A."/>
            <person name="Zhong N."/>
            <person name="Liu Z."/>
            <person name="Tsui S."/>
        </authorList>
    </citation>
    <scope>NUCLEOTIDE SEQUENCE</scope>
    <source>
        <strain evidence="9">Derf</strain>
        <tissue evidence="9">Whole organism</tissue>
    </source>
</reference>
<feature type="domain" description="Rab-GAP TBC" evidence="6">
    <location>
        <begin position="53"/>
        <end position="243"/>
    </location>
</feature>
<reference evidence="9" key="1">
    <citation type="submission" date="2013-05" db="EMBL/GenBank/DDBJ databases">
        <authorList>
            <person name="Yim A.K.Y."/>
            <person name="Chan T.F."/>
            <person name="Ji K.M."/>
            <person name="Liu X.Y."/>
            <person name="Zhou J.W."/>
            <person name="Li R.Q."/>
            <person name="Yang K.Y."/>
            <person name="Li J."/>
            <person name="Li M."/>
            <person name="Law P.T.W."/>
            <person name="Wu Y.L."/>
            <person name="Cai Z.L."/>
            <person name="Qin H."/>
            <person name="Bao Y."/>
            <person name="Leung R.K.K."/>
            <person name="Ng P.K.S."/>
            <person name="Zou J."/>
            <person name="Zhong X.J."/>
            <person name="Ran P.X."/>
            <person name="Zhong N.S."/>
            <person name="Liu Z.G."/>
            <person name="Tsui S.K.W."/>
        </authorList>
    </citation>
    <scope>NUCLEOTIDE SEQUENCE</scope>
    <source>
        <strain evidence="9">Derf</strain>
        <tissue evidence="9">Whole organism</tissue>
    </source>
</reference>
<dbReference type="Proteomes" id="UP000790347">
    <property type="component" value="Unassembled WGS sequence"/>
</dbReference>
<dbReference type="AlphaFoldDB" id="A0A922IDM6"/>
<dbReference type="EMBL" id="ASGP02000001">
    <property type="protein sequence ID" value="KAH9529534.1"/>
    <property type="molecule type" value="Genomic_DNA"/>
</dbReference>
<proteinExistence type="predicted"/>
<evidence type="ECO:0000313" key="9">
    <source>
        <dbReference type="EMBL" id="KAH9529534.1"/>
    </source>
</evidence>
<dbReference type="CDD" id="cd20788">
    <property type="entry name" value="TBC1D23_C-like"/>
    <property type="match status" value="1"/>
</dbReference>
<name>A0A922IDM6_DERFA</name>
<dbReference type="SUPFAM" id="SSF52821">
    <property type="entry name" value="Rhodanese/Cell cycle control phosphatase"/>
    <property type="match status" value="1"/>
</dbReference>
<keyword evidence="4" id="KW-0333">Golgi apparatus</keyword>
<accession>A0A922IDM6</accession>
<dbReference type="InterPro" id="IPR000195">
    <property type="entry name" value="Rab-GAP-TBC_dom"/>
</dbReference>
<dbReference type="SUPFAM" id="SSF47923">
    <property type="entry name" value="Ypt/Rab-GAP domain of gyp1p"/>
    <property type="match status" value="1"/>
</dbReference>
<keyword evidence="10" id="KW-1185">Reference proteome</keyword>
<comment type="caution">
    <text evidence="9">The sequence shown here is derived from an EMBL/GenBank/DDBJ whole genome shotgun (WGS) entry which is preliminary data.</text>
</comment>
<evidence type="ECO:0000313" key="8">
    <source>
        <dbReference type="EMBL" id="KAH7642323.1"/>
    </source>
</evidence>
<feature type="compositionally biased region" description="Low complexity" evidence="5">
    <location>
        <begin position="1"/>
        <end position="10"/>
    </location>
</feature>
<dbReference type="Proteomes" id="UP000828236">
    <property type="component" value="Unassembled WGS sequence"/>
</dbReference>
<dbReference type="InterPro" id="IPR001763">
    <property type="entry name" value="Rhodanese-like_dom"/>
</dbReference>
<organism evidence="9 10">
    <name type="scientific">Dermatophagoides farinae</name>
    <name type="common">American house dust mite</name>
    <dbReference type="NCBI Taxonomy" id="6954"/>
    <lineage>
        <taxon>Eukaryota</taxon>
        <taxon>Metazoa</taxon>
        <taxon>Ecdysozoa</taxon>
        <taxon>Arthropoda</taxon>
        <taxon>Chelicerata</taxon>
        <taxon>Arachnida</taxon>
        <taxon>Acari</taxon>
        <taxon>Acariformes</taxon>
        <taxon>Sarcoptiformes</taxon>
        <taxon>Astigmata</taxon>
        <taxon>Psoroptidia</taxon>
        <taxon>Analgoidea</taxon>
        <taxon>Pyroglyphidae</taxon>
        <taxon>Dermatophagoidinae</taxon>
        <taxon>Dermatophagoides</taxon>
    </lineage>
</organism>
<dbReference type="Gene3D" id="3.40.250.10">
    <property type="entry name" value="Rhodanese-like domain"/>
    <property type="match status" value="1"/>
</dbReference>
<reference evidence="8" key="2">
    <citation type="submission" date="2020-06" db="EMBL/GenBank/DDBJ databases">
        <authorList>
            <person name="Ji K."/>
            <person name="Li J."/>
        </authorList>
    </citation>
    <scope>NUCLEOTIDE SEQUENCE</scope>
    <source>
        <strain evidence="8">JKM2019</strain>
        <tissue evidence="8">Whole body</tissue>
    </source>
</reference>
<dbReference type="InterPro" id="IPR039755">
    <property type="entry name" value="TBC1D23"/>
</dbReference>
<evidence type="ECO:0000256" key="2">
    <source>
        <dbReference type="ARBA" id="ARBA00014207"/>
    </source>
</evidence>
<dbReference type="PROSITE" id="PS50086">
    <property type="entry name" value="TBC_RABGAP"/>
    <property type="match status" value="1"/>
</dbReference>
<dbReference type="GO" id="GO:0005829">
    <property type="term" value="C:cytosol"/>
    <property type="evidence" value="ECO:0007669"/>
    <property type="project" value="GOC"/>
</dbReference>
<evidence type="ECO:0000256" key="3">
    <source>
        <dbReference type="ARBA" id="ARBA00022473"/>
    </source>
</evidence>
<protein>
    <recommendedName>
        <fullName evidence="2">TBC1 domain family member 23</fullName>
    </recommendedName>
</protein>
<dbReference type="InterPro" id="IPR036873">
    <property type="entry name" value="Rhodanese-like_dom_sf"/>
</dbReference>
<keyword evidence="3" id="KW-0217">Developmental protein</keyword>
<feature type="domain" description="Rhodanese" evidence="7">
    <location>
        <begin position="354"/>
        <end position="462"/>
    </location>
</feature>
<dbReference type="Pfam" id="PF00581">
    <property type="entry name" value="Rhodanese"/>
    <property type="match status" value="1"/>
</dbReference>